<dbReference type="InterPro" id="IPR023198">
    <property type="entry name" value="PGP-like_dom2"/>
</dbReference>
<dbReference type="Proteomes" id="UP000727654">
    <property type="component" value="Unassembled WGS sequence"/>
</dbReference>
<evidence type="ECO:0000313" key="2">
    <source>
        <dbReference type="Proteomes" id="UP000727654"/>
    </source>
</evidence>
<dbReference type="SUPFAM" id="SSF56784">
    <property type="entry name" value="HAD-like"/>
    <property type="match status" value="1"/>
</dbReference>
<dbReference type="InterPro" id="IPR036412">
    <property type="entry name" value="HAD-like_sf"/>
</dbReference>
<evidence type="ECO:0008006" key="3">
    <source>
        <dbReference type="Google" id="ProtNLM"/>
    </source>
</evidence>
<keyword evidence="2" id="KW-1185">Reference proteome</keyword>
<name>A0ABN7YL63_9BURK</name>
<reference evidence="1 2" key="1">
    <citation type="submission" date="2021-08" db="EMBL/GenBank/DDBJ databases">
        <authorList>
            <person name="Peeters C."/>
        </authorList>
    </citation>
    <scope>NUCLEOTIDE SEQUENCE [LARGE SCALE GENOMIC DNA]</scope>
    <source>
        <strain evidence="1 2">LMG 23992</strain>
    </source>
</reference>
<organism evidence="1 2">
    <name type="scientific">Cupriavidus laharis</name>
    <dbReference type="NCBI Taxonomy" id="151654"/>
    <lineage>
        <taxon>Bacteria</taxon>
        <taxon>Pseudomonadati</taxon>
        <taxon>Pseudomonadota</taxon>
        <taxon>Betaproteobacteria</taxon>
        <taxon>Burkholderiales</taxon>
        <taxon>Burkholderiaceae</taxon>
        <taxon>Cupriavidus</taxon>
    </lineage>
</organism>
<sequence length="218" mass="23454">MHNGGFWSSTGTDAMTAPITLVLFDMEGVLTHYDRAARADHLAETTGRSAEQVRHAIWGSGLEARADAGEIGDDEYLQELGHLLGCHVDRADWLASRRASITPNTETLALAAKLAGRHSIAILTNNCRLVTDHIAYLNPPVAQLFGQHIYPSAAFGATKPNAQAYLGCIGQLGCRAAHTLFIDDTEANVQGAVDAGLLGYRFVCADALAEELARRRMI</sequence>
<dbReference type="InterPro" id="IPR023214">
    <property type="entry name" value="HAD_sf"/>
</dbReference>
<dbReference type="PANTHER" id="PTHR43611:SF3">
    <property type="entry name" value="FLAVIN MONONUCLEOTIDE HYDROLASE 1, CHLOROPLATIC"/>
    <property type="match status" value="1"/>
</dbReference>
<proteinExistence type="predicted"/>
<protein>
    <recommendedName>
        <fullName evidence="3">HAD family phosphatase</fullName>
    </recommendedName>
</protein>
<gene>
    <name evidence="1" type="ORF">LMG23992_02494</name>
</gene>
<dbReference type="Pfam" id="PF00702">
    <property type="entry name" value="Hydrolase"/>
    <property type="match status" value="1"/>
</dbReference>
<dbReference type="Gene3D" id="1.10.150.240">
    <property type="entry name" value="Putative phosphatase, domain 2"/>
    <property type="match status" value="1"/>
</dbReference>
<dbReference type="InterPro" id="IPR006439">
    <property type="entry name" value="HAD-SF_hydro_IA"/>
</dbReference>
<accession>A0ABN7YL63</accession>
<comment type="caution">
    <text evidence="1">The sequence shown here is derived from an EMBL/GenBank/DDBJ whole genome shotgun (WGS) entry which is preliminary data.</text>
</comment>
<evidence type="ECO:0000313" key="1">
    <source>
        <dbReference type="EMBL" id="CAG9173594.1"/>
    </source>
</evidence>
<dbReference type="EMBL" id="CAJZAI010000005">
    <property type="protein sequence ID" value="CAG9173594.1"/>
    <property type="molecule type" value="Genomic_DNA"/>
</dbReference>
<dbReference type="SFLD" id="SFLDG01129">
    <property type="entry name" value="C1.5:_HAD__Beta-PGM__Phosphata"/>
    <property type="match status" value="1"/>
</dbReference>
<dbReference type="SFLD" id="SFLDS00003">
    <property type="entry name" value="Haloacid_Dehalogenase"/>
    <property type="match status" value="1"/>
</dbReference>
<dbReference type="NCBIfam" id="TIGR01509">
    <property type="entry name" value="HAD-SF-IA-v3"/>
    <property type="match status" value="1"/>
</dbReference>
<dbReference type="Gene3D" id="3.40.50.1000">
    <property type="entry name" value="HAD superfamily/HAD-like"/>
    <property type="match status" value="1"/>
</dbReference>
<dbReference type="PANTHER" id="PTHR43611">
    <property type="entry name" value="ALPHA-D-GLUCOSE 1-PHOSPHATE PHOSPHATASE"/>
    <property type="match status" value="1"/>
</dbReference>
<dbReference type="CDD" id="cd02603">
    <property type="entry name" value="HAD_sEH-N_like"/>
    <property type="match status" value="1"/>
</dbReference>